<sequence>MKKINILWGVLFFLVAPLSKIWGQCDANDLLYFESIFLNTSYVHRVTIGDKGIIYLENTYDTTDYVFTATDNATGDVYTATYDPIAKAMAIDVGIFNASPSERRFTVKGLKGTCVHVFPGSVKLRPANNRFLNVRYRHEDCTEGGAIYLNMVGAGIDATNYRYFYKREADTHFTVLPSNSIENLPAGKYQLKAERISPPGQVVEANPKVIVIKDKKKDIRFVAQGQYCAAPAAGTITVTMTESQSFPHIYRLRNWSDGSLITEQSSHVFTGLSEGEYRVDVENACGDIRVGNNPVYIKTSPPSFSNANTDYVVGASTFKAGCDRDMSFTSQVSTDYEVLQGDKLPYPLTVTLVYTSPTNQVYTNTHVYNSKQDIIDNGGDFDLSSNQGKLFFKKDHVELGIPKESGVWNIRTIIQEGCGGTIAFDKNKNTKKVETREQVLDKGLSLEQPKITCQDKGLAVKVTGVKESFDVVLEDYPSEFNPIHAGFYKTSTYGNSYVKEKVTNSVVIVSPEFLKLGDYRVRVIFNDNPSCVFSFTRSITVISTTTSPEAYFSFHSYLADCEQQRGAIGLRFDKENPPQQIRIMSYSGNHSDLPTGMVLPYVITYPYPHTNLPTHSMTFRNMPPGTYKIRGENFSCGADKELTITTVENPYPTVTWEVDAHCRPTLKIDRPASSPDSYEILYELMAYNPITKIWENPNPAPPPSRTQRSLYGEILFKGNERPLIQNLPPIDLSQYSSIYTKFRVFARRGLNQLGCSDNIISEYDFASQRPTISDVRVVHCQGNSYGVQIIGEGGREPYTYQILRRNGIALTTYTPTNHGFFMIDESSATATYSFAISDACGNRKILSRSLANIIPVEITPNRIGPYCQGVPAELSIPDMTKSFDYSWVRSDGLGATSTGTTLSIPSLEVGDFAPNYYVLTLTPKSFSTFTCTLVYTHTFTMGMEDPLPDFSTVSPVVVECAPPEGKVLPTNYDIKDKLFGSLQSFTGVITEQSGNYVVPEESEGTVNINLRVLQRTVGNQATFVYTYTSPCGQVTSTTATLIIQRAVGVKTQTLSYCVNSPLTLQQVEEHVRTAIKRESPDNVFIWYDSNTAITPTTTPPNAVVTSTMYYSVYLSGTDPSCELIRAPVFFVINDPHAIDPDFINVGKTVCKGATVEDLISKLPNISAATASWIIYQIVGSSKIKLPKNYVLKPTEIYHYGVETTVCEPETRAVTLSFSTLTVTTQPNSVVVCENEAVILSVLASSSIGTEVYQWYENGVATTTGASLITGATSSTYTPSTGTGGSKYYYVKISNPFCDDIFSDIVSVTVKTQPIIPVVNTSHTIVCQGTPAYFEITGAPNTVVNYRLNDTSASVNLFGGSTSVTVSGVIGVHTLTLTSVSNAEGCVVTPIANVATITVISKPIANIQVTNATCVTSGIATITNYDTSYTYTFNDPSVTHVGEIITGFTIGNTYTMTLSNGVCSATTTFVVQKICEINAQNDTITIEVGSTSTETVHANDSLGGVGVNSSTVSTSILNDAGSGVAITSEGTLTVASSTSTGIYTITYQICEIGAVPENCATATVTLIVTKVQTPTNVINAQNDTITIEVGSTSTETVHANDSLGGVGVTSSTVSTSILNDGGSGVAITSEGTLTVASSTSTGTYTITYQICEIGAVPENCATATVTLIVTKIQTPTNIINAQNDTITIEVGSTSTETVHANDSLGGVGVNSSTVSTSILNDGGSGVAITSEGTVTVASSTSTGTYTITYQICEIGAVPENCATATVTLIVTKVQTPTNIINAENDTITIEVGSTSTETVHANDSLGGVGVNSSTVSTSILNDAGSGVAITSEGTVTVVSSTSTGTYTITYQICEIGAVPENCATATVVLIVTKVQTPTNVINAQNDTITIEVGSTSTETVHANDSLEGIGVNSSTVSTSILNDAGSGVAITSEGTVTVASSTSTGTYTITYQICEIGAVPENCATATVVLIVTKVQTPISYIIANDDEDEVLTGMTVGVRVLKNDENVPTTGTLSVVVSPTNGKVSLFNNGAFNNPSDDVIIYVPNKGFVGIDTFEYKICDGLGSCATALVTIKVLNDVIPYNGMSMNADGLNDFFYIRGIEDFPTNKVAIYNYSGIKVFEIKGYNNKEKVFKGHSNIGLTIAPSSKLPQGTYYYIIEYSDKNNRKYTKASWMYIKY</sequence>
<accession>A0A3A1YJ25</accession>
<dbReference type="EMBL" id="NSDI01000001">
    <property type="protein sequence ID" value="RIY38273.1"/>
    <property type="molecule type" value="Genomic_DNA"/>
</dbReference>
<evidence type="ECO:0000313" key="1">
    <source>
        <dbReference type="EMBL" id="RIY38273.1"/>
    </source>
</evidence>
<dbReference type="InterPro" id="IPR036179">
    <property type="entry name" value="Ig-like_dom_sf"/>
</dbReference>
<organism evidence="1 2">
    <name type="scientific">Capnocytophaga canis</name>
    <dbReference type="NCBI Taxonomy" id="1848903"/>
    <lineage>
        <taxon>Bacteria</taxon>
        <taxon>Pseudomonadati</taxon>
        <taxon>Bacteroidota</taxon>
        <taxon>Flavobacteriia</taxon>
        <taxon>Flavobacteriales</taxon>
        <taxon>Flavobacteriaceae</taxon>
        <taxon>Capnocytophaga</taxon>
    </lineage>
</organism>
<evidence type="ECO:0000313" key="2">
    <source>
        <dbReference type="Proteomes" id="UP000265497"/>
    </source>
</evidence>
<proteinExistence type="predicted"/>
<dbReference type="RefSeq" id="WP_119652083.1">
    <property type="nucleotide sequence ID" value="NZ_NSDI01000001.1"/>
</dbReference>
<name>A0A3A1YJ25_9FLAO</name>
<dbReference type="Proteomes" id="UP000265497">
    <property type="component" value="Unassembled WGS sequence"/>
</dbReference>
<dbReference type="Pfam" id="PF13585">
    <property type="entry name" value="CHU_C"/>
    <property type="match status" value="1"/>
</dbReference>
<dbReference type="Gene3D" id="2.60.40.3440">
    <property type="match status" value="1"/>
</dbReference>
<reference evidence="1 2" key="1">
    <citation type="submission" date="2017-08" db="EMBL/GenBank/DDBJ databases">
        <title>Capnocytophaga canis 17-158 assembly.</title>
        <authorList>
            <person name="Gulvik C.A."/>
        </authorList>
    </citation>
    <scope>NUCLEOTIDE SEQUENCE [LARGE SCALE GENOMIC DNA]</scope>
    <source>
        <strain evidence="1 2">17-158</strain>
    </source>
</reference>
<protein>
    <recommendedName>
        <fullName evidence="3">Ig-like domain-containing protein</fullName>
    </recommendedName>
</protein>
<dbReference type="SUPFAM" id="SSF48726">
    <property type="entry name" value="Immunoglobulin"/>
    <property type="match status" value="1"/>
</dbReference>
<comment type="caution">
    <text evidence="1">The sequence shown here is derived from an EMBL/GenBank/DDBJ whole genome shotgun (WGS) entry which is preliminary data.</text>
</comment>
<evidence type="ECO:0008006" key="3">
    <source>
        <dbReference type="Google" id="ProtNLM"/>
    </source>
</evidence>
<gene>
    <name evidence="1" type="ORF">CKY20_01635</name>
</gene>
<dbReference type="Pfam" id="PF17963">
    <property type="entry name" value="Big_9"/>
    <property type="match status" value="1"/>
</dbReference>